<accession>A0A426TS51</accession>
<reference evidence="2 3" key="1">
    <citation type="submission" date="2018-12" db="EMBL/GenBank/DDBJ databases">
        <title>Genome Sequence of Candidatus Viridilinea halotolerans isolated from saline sulfide-rich spring.</title>
        <authorList>
            <person name="Grouzdev D.S."/>
            <person name="Burganskaya E.I."/>
            <person name="Krutkina M.S."/>
            <person name="Sukhacheva M.V."/>
            <person name="Gorlenko V.M."/>
        </authorList>
    </citation>
    <scope>NUCLEOTIDE SEQUENCE [LARGE SCALE GENOMIC DNA]</scope>
    <source>
        <strain evidence="2">Chok-6</strain>
    </source>
</reference>
<dbReference type="EMBL" id="RSAS01000833">
    <property type="protein sequence ID" value="RRR66716.1"/>
    <property type="molecule type" value="Genomic_DNA"/>
</dbReference>
<dbReference type="GO" id="GO:0008033">
    <property type="term" value="P:tRNA processing"/>
    <property type="evidence" value="ECO:0007669"/>
    <property type="project" value="InterPro"/>
</dbReference>
<dbReference type="AlphaFoldDB" id="A0A426TS51"/>
<dbReference type="Pfam" id="PF11734">
    <property type="entry name" value="TilS_C"/>
    <property type="match status" value="1"/>
</dbReference>
<gene>
    <name evidence="2" type="ORF">EI684_20255</name>
</gene>
<proteinExistence type="predicted"/>
<dbReference type="Proteomes" id="UP000280307">
    <property type="component" value="Unassembled WGS sequence"/>
</dbReference>
<feature type="domain" description="Lysidine-tRNA(Ile) synthetase C-terminal" evidence="1">
    <location>
        <begin position="115"/>
        <end position="187"/>
    </location>
</feature>
<dbReference type="InterPro" id="IPR012796">
    <property type="entry name" value="Lysidine-tRNA-synth_C"/>
</dbReference>
<evidence type="ECO:0000313" key="3">
    <source>
        <dbReference type="Proteomes" id="UP000280307"/>
    </source>
</evidence>
<sequence>MQRHALRRAAAHLGAPELSFEQIAAARSLTAHPGRHMDLTAHVYLVVEQQTLVLVRGLVQPYADVPQLTSTDLSLVNPGITPIGNDWFCSITTVAPAQPDRWWLALDPRRLDGPLSLRCRQPGDRFYPLGGQGSRKLQDFFVDQKISRALRAAWPLLVTPNAIVWVVGIRPDRRFHGAPQDSIWVGMVQKRTSSCGGNLGEASPTQ</sequence>
<dbReference type="GO" id="GO:0016879">
    <property type="term" value="F:ligase activity, forming carbon-nitrogen bonds"/>
    <property type="evidence" value="ECO:0007669"/>
    <property type="project" value="InterPro"/>
</dbReference>
<organism evidence="2 3">
    <name type="scientific">Candidatus Viridilinea halotolerans</name>
    <dbReference type="NCBI Taxonomy" id="2491704"/>
    <lineage>
        <taxon>Bacteria</taxon>
        <taxon>Bacillati</taxon>
        <taxon>Chloroflexota</taxon>
        <taxon>Chloroflexia</taxon>
        <taxon>Chloroflexales</taxon>
        <taxon>Chloroflexineae</taxon>
        <taxon>Oscillochloridaceae</taxon>
        <taxon>Candidatus Viridilinea</taxon>
    </lineage>
</organism>
<dbReference type="SUPFAM" id="SSF56037">
    <property type="entry name" value="PheT/TilS domain"/>
    <property type="match status" value="1"/>
</dbReference>
<dbReference type="GO" id="GO:0005524">
    <property type="term" value="F:ATP binding"/>
    <property type="evidence" value="ECO:0007669"/>
    <property type="project" value="InterPro"/>
</dbReference>
<dbReference type="GO" id="GO:0005737">
    <property type="term" value="C:cytoplasm"/>
    <property type="evidence" value="ECO:0007669"/>
    <property type="project" value="InterPro"/>
</dbReference>
<dbReference type="NCBIfam" id="TIGR02433">
    <property type="entry name" value="lysidine_TilS_C"/>
    <property type="match status" value="1"/>
</dbReference>
<name>A0A426TS51_9CHLR</name>
<evidence type="ECO:0000259" key="1">
    <source>
        <dbReference type="SMART" id="SM00977"/>
    </source>
</evidence>
<comment type="caution">
    <text evidence="2">The sequence shown here is derived from an EMBL/GenBank/DDBJ whole genome shotgun (WGS) entry which is preliminary data.</text>
</comment>
<dbReference type="SMART" id="SM00977">
    <property type="entry name" value="TilS_C"/>
    <property type="match status" value="1"/>
</dbReference>
<protein>
    <recommendedName>
        <fullName evidence="1">Lysidine-tRNA(Ile) synthetase C-terminal domain-containing protein</fullName>
    </recommendedName>
</protein>
<evidence type="ECO:0000313" key="2">
    <source>
        <dbReference type="EMBL" id="RRR66716.1"/>
    </source>
</evidence>